<sequence>MEISVHSFEKICRICLIECTDMKSLFSKTDDEERNLLEILEYTANINVHIEDNLPKQVCCECQDVMCKADAFKRRCRESEKILNNLCEFGIQKKETQTSNDSDYCIKHENGDVNDQLDIDNSFPPNDAGKDSFDVKNGGLFKVIAVYPAGETSIGNIDTNVSDNCAIHVKVEAVNKYEDDTDFSNHFNDAEDTSYSEENSDKKLKTFHQCNCGLIVSSIDKLKSHVKLGNCKQKKVKQKLTKKVAKPNKVCSNDYDKVPSILTTWEDHQQTRQNEHIDNTEPLECLLCLKTFKTKALLAAHKHEKSEKREFFQCSLCLRRFKNKKSLSAHIQRHKETDNIKHVCEVCKREFKYKAFLENHIITVHSKKRGYSCDVCSQSFSSEQMLEDHKDVHKGNKKKHQCTVCSKLFVMLCTLKEHMRTHTGEKPFLCSQCGRGFSQKTNLAQHMRRHQGLKPFKCENCEKRFVSKGELDAHNRKHSGAHPFVCDDCGNGFTTSSALVKHRRIHTGEKPYLCDLCPMRFAASGTLKNHRRTHTGERPFQCSYCEKAFVQRNDLISHIRCHTGEKPYTCAQCGQSFRKAAALKTHVKMHAKEAAGMMQGVMLNGMQCAEQ</sequence>
<feature type="domain" description="C2H2-type" evidence="13">
    <location>
        <begin position="342"/>
        <end position="370"/>
    </location>
</feature>
<dbReference type="InterPro" id="IPR013087">
    <property type="entry name" value="Znf_C2H2_type"/>
</dbReference>
<evidence type="ECO:0000256" key="5">
    <source>
        <dbReference type="ARBA" id="ARBA00022771"/>
    </source>
</evidence>
<dbReference type="SMART" id="SM00868">
    <property type="entry name" value="zf-AD"/>
    <property type="match status" value="1"/>
</dbReference>
<evidence type="ECO:0000313" key="15">
    <source>
        <dbReference type="Proteomes" id="UP000322000"/>
    </source>
</evidence>
<keyword evidence="6 12" id="KW-0862">Zinc</keyword>
<dbReference type="FunFam" id="3.30.160.60:FF:000624">
    <property type="entry name" value="zinc finger protein 697"/>
    <property type="match status" value="1"/>
</dbReference>
<organism evidence="15 16">
    <name type="scientific">Trichoplusia ni</name>
    <name type="common">Cabbage looper</name>
    <dbReference type="NCBI Taxonomy" id="7111"/>
    <lineage>
        <taxon>Eukaryota</taxon>
        <taxon>Metazoa</taxon>
        <taxon>Ecdysozoa</taxon>
        <taxon>Arthropoda</taxon>
        <taxon>Hexapoda</taxon>
        <taxon>Insecta</taxon>
        <taxon>Pterygota</taxon>
        <taxon>Neoptera</taxon>
        <taxon>Endopterygota</taxon>
        <taxon>Lepidoptera</taxon>
        <taxon>Glossata</taxon>
        <taxon>Ditrysia</taxon>
        <taxon>Noctuoidea</taxon>
        <taxon>Noctuidae</taxon>
        <taxon>Plusiinae</taxon>
        <taxon>Trichoplusia</taxon>
    </lineage>
</organism>
<dbReference type="KEGG" id="tnl:113506666"/>
<feature type="domain" description="C2H2-type" evidence="13">
    <location>
        <begin position="312"/>
        <end position="339"/>
    </location>
</feature>
<keyword evidence="9" id="KW-0804">Transcription</keyword>
<evidence type="ECO:0000313" key="16">
    <source>
        <dbReference type="RefSeq" id="XP_026745298.1"/>
    </source>
</evidence>
<dbReference type="InterPro" id="IPR036236">
    <property type="entry name" value="Znf_C2H2_sf"/>
</dbReference>
<feature type="domain" description="C2H2-type" evidence="13">
    <location>
        <begin position="371"/>
        <end position="398"/>
    </location>
</feature>
<evidence type="ECO:0000256" key="7">
    <source>
        <dbReference type="ARBA" id="ARBA00023015"/>
    </source>
</evidence>
<feature type="domain" description="C2H2-type" evidence="13">
    <location>
        <begin position="568"/>
        <end position="595"/>
    </location>
</feature>
<dbReference type="PROSITE" id="PS51915">
    <property type="entry name" value="ZAD"/>
    <property type="match status" value="1"/>
</dbReference>
<dbReference type="OrthoDB" id="9439903at2759"/>
<dbReference type="GO" id="GO:0000981">
    <property type="term" value="F:DNA-binding transcription factor activity, RNA polymerase II-specific"/>
    <property type="evidence" value="ECO:0007669"/>
    <property type="project" value="TreeGrafter"/>
</dbReference>
<dbReference type="Gene3D" id="3.30.160.60">
    <property type="entry name" value="Classic Zinc Finger"/>
    <property type="match status" value="9"/>
</dbReference>
<dbReference type="PANTHER" id="PTHR14196">
    <property type="entry name" value="ODD-SKIPPED - RELATED"/>
    <property type="match status" value="1"/>
</dbReference>
<dbReference type="FunFam" id="3.30.160.60:FF:000495">
    <property type="entry name" value="zinc finger protein 668"/>
    <property type="match status" value="1"/>
</dbReference>
<dbReference type="FunFam" id="3.30.160.60:FF:002452">
    <property type="entry name" value="zinc finger protein 142 isoform X4"/>
    <property type="match status" value="1"/>
</dbReference>
<evidence type="ECO:0000256" key="1">
    <source>
        <dbReference type="ARBA" id="ARBA00004123"/>
    </source>
</evidence>
<accession>A0A7E5WWR9</accession>
<evidence type="ECO:0000256" key="9">
    <source>
        <dbReference type="ARBA" id="ARBA00023163"/>
    </source>
</evidence>
<keyword evidence="5 11" id="KW-0863">Zinc-finger</keyword>
<dbReference type="FunFam" id="3.30.160.60:FF:000508">
    <property type="entry name" value="Myeloid zinc finger 1"/>
    <property type="match status" value="1"/>
</dbReference>
<feature type="binding site" evidence="12">
    <location>
        <position position="62"/>
    </location>
    <ligand>
        <name>Zn(2+)</name>
        <dbReference type="ChEBI" id="CHEBI:29105"/>
    </ligand>
</feature>
<evidence type="ECO:0000256" key="8">
    <source>
        <dbReference type="ARBA" id="ARBA00023125"/>
    </source>
</evidence>
<comment type="similarity">
    <text evidence="2">Belongs to the krueppel C2H2-type zinc-finger protein family.</text>
</comment>
<dbReference type="Pfam" id="PF07776">
    <property type="entry name" value="zf-AD"/>
    <property type="match status" value="1"/>
</dbReference>
<dbReference type="InterPro" id="IPR050717">
    <property type="entry name" value="C2H2-ZF_Transcription_Reg"/>
</dbReference>
<protein>
    <submittedName>
        <fullName evidence="16">Zinc finger protein 2 homolog</fullName>
    </submittedName>
</protein>
<dbReference type="GO" id="GO:0000977">
    <property type="term" value="F:RNA polymerase II transcription regulatory region sequence-specific DNA binding"/>
    <property type="evidence" value="ECO:0007669"/>
    <property type="project" value="TreeGrafter"/>
</dbReference>
<keyword evidence="8" id="KW-0238">DNA-binding</keyword>
<feature type="domain" description="C2H2-type" evidence="13">
    <location>
        <begin position="540"/>
        <end position="567"/>
    </location>
</feature>
<dbReference type="GeneID" id="113506666"/>
<keyword evidence="10" id="KW-0539">Nucleus</keyword>
<feature type="domain" description="C2H2-type" evidence="13">
    <location>
        <begin position="400"/>
        <end position="427"/>
    </location>
</feature>
<evidence type="ECO:0000259" key="14">
    <source>
        <dbReference type="PROSITE" id="PS51915"/>
    </source>
</evidence>
<feature type="domain" description="C2H2-type" evidence="13">
    <location>
        <begin position="512"/>
        <end position="539"/>
    </location>
</feature>
<feature type="binding site" evidence="12">
    <location>
        <position position="12"/>
    </location>
    <ligand>
        <name>Zn(2+)</name>
        <dbReference type="ChEBI" id="CHEBI:29105"/>
    </ligand>
</feature>
<dbReference type="Pfam" id="PF13894">
    <property type="entry name" value="zf-C2H2_4"/>
    <property type="match status" value="1"/>
</dbReference>
<dbReference type="GO" id="GO:0008270">
    <property type="term" value="F:zinc ion binding"/>
    <property type="evidence" value="ECO:0007669"/>
    <property type="project" value="UniProtKB-UniRule"/>
</dbReference>
<evidence type="ECO:0000256" key="3">
    <source>
        <dbReference type="ARBA" id="ARBA00022723"/>
    </source>
</evidence>
<dbReference type="PROSITE" id="PS00028">
    <property type="entry name" value="ZINC_FINGER_C2H2_1"/>
    <property type="match status" value="10"/>
</dbReference>
<dbReference type="FunFam" id="3.30.160.60:FF:002343">
    <property type="entry name" value="Zinc finger protein 33A"/>
    <property type="match status" value="1"/>
</dbReference>
<evidence type="ECO:0000256" key="4">
    <source>
        <dbReference type="ARBA" id="ARBA00022737"/>
    </source>
</evidence>
<keyword evidence="3 12" id="KW-0479">Metal-binding</keyword>
<proteinExistence type="inferred from homology"/>
<evidence type="ECO:0000256" key="6">
    <source>
        <dbReference type="ARBA" id="ARBA00022833"/>
    </source>
</evidence>
<dbReference type="SUPFAM" id="SSF57667">
    <property type="entry name" value="beta-beta-alpha zinc fingers"/>
    <property type="match status" value="6"/>
</dbReference>
<feature type="domain" description="C2H2-type" evidence="13">
    <location>
        <begin position="428"/>
        <end position="455"/>
    </location>
</feature>
<evidence type="ECO:0000259" key="13">
    <source>
        <dbReference type="PROSITE" id="PS50157"/>
    </source>
</evidence>
<feature type="domain" description="ZAD" evidence="14">
    <location>
        <begin position="10"/>
        <end position="86"/>
    </location>
</feature>
<dbReference type="GO" id="GO:0005634">
    <property type="term" value="C:nucleus"/>
    <property type="evidence" value="ECO:0007669"/>
    <property type="project" value="UniProtKB-SubCell"/>
</dbReference>
<keyword evidence="7" id="KW-0805">Transcription regulation</keyword>
<dbReference type="Gene3D" id="3.40.1800.20">
    <property type="match status" value="1"/>
</dbReference>
<dbReference type="PANTHER" id="PTHR14196:SF12">
    <property type="entry name" value="ZINC FINGER PROTEIN 208-LIKE"/>
    <property type="match status" value="1"/>
</dbReference>
<evidence type="ECO:0000256" key="12">
    <source>
        <dbReference type="PROSITE-ProRule" id="PRU01263"/>
    </source>
</evidence>
<dbReference type="AlphaFoldDB" id="A0A7E5WWR9"/>
<name>A0A7E5WWR9_TRINI</name>
<dbReference type="InParanoid" id="A0A7E5WWR9"/>
<dbReference type="FunFam" id="3.30.160.60:FF:001370">
    <property type="entry name" value="Zinc finger protein"/>
    <property type="match status" value="1"/>
</dbReference>
<dbReference type="RefSeq" id="XP_026745298.1">
    <property type="nucleotide sequence ID" value="XM_026889497.1"/>
</dbReference>
<evidence type="ECO:0000256" key="11">
    <source>
        <dbReference type="PROSITE-ProRule" id="PRU00042"/>
    </source>
</evidence>
<evidence type="ECO:0000256" key="10">
    <source>
        <dbReference type="ARBA" id="ARBA00023242"/>
    </source>
</evidence>
<feature type="binding site" evidence="12">
    <location>
        <position position="15"/>
    </location>
    <ligand>
        <name>Zn(2+)</name>
        <dbReference type="ChEBI" id="CHEBI:29105"/>
    </ligand>
</feature>
<dbReference type="Pfam" id="PF13912">
    <property type="entry name" value="zf-C2H2_6"/>
    <property type="match status" value="2"/>
</dbReference>
<dbReference type="InterPro" id="IPR012934">
    <property type="entry name" value="Znf_AD"/>
</dbReference>
<feature type="domain" description="C2H2-type" evidence="13">
    <location>
        <begin position="484"/>
        <end position="511"/>
    </location>
</feature>
<keyword evidence="15" id="KW-1185">Reference proteome</keyword>
<keyword evidence="4" id="KW-0677">Repeat</keyword>
<comment type="subcellular location">
    <subcellularLocation>
        <location evidence="1">Nucleus</location>
    </subcellularLocation>
</comment>
<feature type="binding site" evidence="12">
    <location>
        <position position="59"/>
    </location>
    <ligand>
        <name>Zn(2+)</name>
        <dbReference type="ChEBI" id="CHEBI:29105"/>
    </ligand>
</feature>
<dbReference type="Pfam" id="PF00096">
    <property type="entry name" value="zf-C2H2"/>
    <property type="match status" value="7"/>
</dbReference>
<reference evidence="16" key="1">
    <citation type="submission" date="2025-08" db="UniProtKB">
        <authorList>
            <consortium name="RefSeq"/>
        </authorList>
    </citation>
    <scope>IDENTIFICATION</scope>
</reference>
<dbReference type="Proteomes" id="UP000322000">
    <property type="component" value="Chromosome 21"/>
</dbReference>
<evidence type="ECO:0000256" key="2">
    <source>
        <dbReference type="ARBA" id="ARBA00006991"/>
    </source>
</evidence>
<dbReference type="SUPFAM" id="SSF57716">
    <property type="entry name" value="Glucocorticoid receptor-like (DNA-binding domain)"/>
    <property type="match status" value="1"/>
</dbReference>
<feature type="domain" description="C2H2-type" evidence="13">
    <location>
        <begin position="456"/>
        <end position="483"/>
    </location>
</feature>
<dbReference type="SMART" id="SM00355">
    <property type="entry name" value="ZnF_C2H2"/>
    <property type="match status" value="11"/>
</dbReference>
<dbReference type="GO" id="GO:0045892">
    <property type="term" value="P:negative regulation of DNA-templated transcription"/>
    <property type="evidence" value="ECO:0007669"/>
    <property type="project" value="UniProtKB-ARBA"/>
</dbReference>
<gene>
    <name evidence="16" type="primary">LOC113506666</name>
</gene>
<dbReference type="GO" id="GO:0042802">
    <property type="term" value="F:identical protein binding"/>
    <property type="evidence" value="ECO:0007669"/>
    <property type="project" value="UniProtKB-ARBA"/>
</dbReference>
<dbReference type="PROSITE" id="PS50157">
    <property type="entry name" value="ZINC_FINGER_C2H2_2"/>
    <property type="match status" value="10"/>
</dbReference>